<evidence type="ECO:0008006" key="5">
    <source>
        <dbReference type="Google" id="ProtNLM"/>
    </source>
</evidence>
<feature type="compositionally biased region" description="Basic and acidic residues" evidence="2">
    <location>
        <begin position="728"/>
        <end position="745"/>
    </location>
</feature>
<accession>A0A165I197</accession>
<feature type="region of interest" description="Disordered" evidence="2">
    <location>
        <begin position="809"/>
        <end position="838"/>
    </location>
</feature>
<evidence type="ECO:0000313" key="3">
    <source>
        <dbReference type="EMBL" id="KZF24213.1"/>
    </source>
</evidence>
<dbReference type="InParanoid" id="A0A165I197"/>
<dbReference type="InterPro" id="IPR036322">
    <property type="entry name" value="WD40_repeat_dom_sf"/>
</dbReference>
<name>A0A165I197_XYLHT</name>
<keyword evidence="4" id="KW-1185">Reference proteome</keyword>
<dbReference type="Proteomes" id="UP000076632">
    <property type="component" value="Unassembled WGS sequence"/>
</dbReference>
<feature type="region of interest" description="Disordered" evidence="2">
    <location>
        <begin position="713"/>
        <end position="785"/>
    </location>
</feature>
<protein>
    <recommendedName>
        <fullName evidence="5">WD40 repeat-like protein</fullName>
    </recommendedName>
</protein>
<feature type="compositionally biased region" description="Polar residues" evidence="2">
    <location>
        <begin position="473"/>
        <end position="494"/>
    </location>
</feature>
<dbReference type="GeneID" id="28899300"/>
<dbReference type="STRING" id="1328760.A0A165I197"/>
<dbReference type="SUPFAM" id="SSF50978">
    <property type="entry name" value="WD40 repeat-like"/>
    <property type="match status" value="1"/>
</dbReference>
<dbReference type="InterPro" id="IPR015943">
    <property type="entry name" value="WD40/YVTN_repeat-like_dom_sf"/>
</dbReference>
<evidence type="ECO:0000256" key="1">
    <source>
        <dbReference type="SAM" id="Coils"/>
    </source>
</evidence>
<feature type="compositionally biased region" description="Polar residues" evidence="2">
    <location>
        <begin position="821"/>
        <end position="836"/>
    </location>
</feature>
<dbReference type="Gene3D" id="2.130.10.10">
    <property type="entry name" value="YVTN repeat-like/Quinoprotein amine dehydrogenase"/>
    <property type="match status" value="1"/>
</dbReference>
<feature type="compositionally biased region" description="Polar residues" evidence="2">
    <location>
        <begin position="22"/>
        <end position="31"/>
    </location>
</feature>
<dbReference type="EMBL" id="KV407456">
    <property type="protein sequence ID" value="KZF24213.1"/>
    <property type="molecule type" value="Genomic_DNA"/>
</dbReference>
<feature type="region of interest" description="Disordered" evidence="2">
    <location>
        <begin position="1"/>
        <end position="43"/>
    </location>
</feature>
<dbReference type="RefSeq" id="XP_018189768.1">
    <property type="nucleotide sequence ID" value="XM_018334163.1"/>
</dbReference>
<feature type="region of interest" description="Disordered" evidence="2">
    <location>
        <begin position="649"/>
        <end position="670"/>
    </location>
</feature>
<gene>
    <name evidence="3" type="ORF">L228DRAFT_259463</name>
</gene>
<feature type="compositionally biased region" description="Basic residues" evidence="2">
    <location>
        <begin position="649"/>
        <end position="663"/>
    </location>
</feature>
<feature type="compositionally biased region" description="Basic and acidic residues" evidence="2">
    <location>
        <begin position="447"/>
        <end position="456"/>
    </location>
</feature>
<feature type="region of interest" description="Disordered" evidence="2">
    <location>
        <begin position="372"/>
        <end position="392"/>
    </location>
</feature>
<evidence type="ECO:0000256" key="2">
    <source>
        <dbReference type="SAM" id="MobiDB-lite"/>
    </source>
</evidence>
<keyword evidence="1" id="KW-0175">Coiled coil</keyword>
<sequence>MSRSSRLPALPSPYPRSRDQQSRPVRSSGSIRTPAVAPGSPSALPPISDIFPHTHHLVITTPKHVYSWTTDGVTHLFTSGSEGIVAAKKAKDGSGILAIADSQVVVLHDTRRKMDESYRLKGAEGQVRLLGYADESKSLLFTTSLQNSVQTYSLAQSKLLLPAQDHPSPPTILALSSPAQLLLSASVNPPTIHLKNLTLGTPPLNLRPNCSSSAVVVASFHPDRANVFLLAFADGTLAMYDATAMFRGDEHQAKSGVSAGRRKSPEVSVIRNLHAAGMTTAPADPNGVLDGAALGGYDQGTGTVSVGSKALGITAASFVPGYRARAISAGADGKCCLVDFEGGGKGKAKLIKSWHLQAPATSMSILPMNERPSSAYRSETPSFKDSARSTPSTPFARRQCIVAIGRVDGKVLLYNAMGRLLAEQTINPGGGRIIEVDWVPALEDVTKRRGGRERTQRQMLSPFKTPSKPKQPATGQSRLTTGPRSGVGQNTTPRRQVKSRRKSLGSLLAAGRQVQEQVVDVHDGNDSGGDSASEPMTAVKVTQGIGGQSDGTVDSADGWSGNDGPEPVTSDYMSLFSPVKRWAQPVETISKSPSPCETDYPEKLEGGLSADLQGLEIGETELDRGDEPRLRPSHRRKDSTCRPVIPARHTSRRSRRISIRRTHASHEKKNSVSLDGAKILADLRKVSNNGPDSNNRNLSLFAPYMQKNLVKDDSTAPLKPDVPAYGVRESHEPVMKPEESSRTETGDFADIWLTEAEGENAHPPRSTRKRGKTYSGPKPEHRRTVTFDSPAFHSSFSIHEDQEFTSTILSPVSPGRRGHLTESTPNIQSPAKTQYDSARHPTCCSQLEAEVARLRADMHEMKLEMERQRSLFESLIRNGQAYISIPDSSLLHEPMLV</sequence>
<evidence type="ECO:0000313" key="4">
    <source>
        <dbReference type="Proteomes" id="UP000076632"/>
    </source>
</evidence>
<proteinExistence type="predicted"/>
<reference evidence="3 4" key="1">
    <citation type="journal article" date="2016" name="Fungal Biol.">
        <title>The genome of Xylona heveae provides a window into fungal endophytism.</title>
        <authorList>
            <person name="Gazis R."/>
            <person name="Kuo A."/>
            <person name="Riley R."/>
            <person name="LaButti K."/>
            <person name="Lipzen A."/>
            <person name="Lin J."/>
            <person name="Amirebrahimi M."/>
            <person name="Hesse C.N."/>
            <person name="Spatafora J.W."/>
            <person name="Henrissat B."/>
            <person name="Hainaut M."/>
            <person name="Grigoriev I.V."/>
            <person name="Hibbett D.S."/>
        </authorList>
    </citation>
    <scope>NUCLEOTIDE SEQUENCE [LARGE SCALE GENOMIC DNA]</scope>
    <source>
        <strain evidence="3 4">TC161</strain>
    </source>
</reference>
<feature type="region of interest" description="Disordered" evidence="2">
    <location>
        <begin position="447"/>
        <end position="502"/>
    </location>
</feature>
<organism evidence="3 4">
    <name type="scientific">Xylona heveae (strain CBS 132557 / TC161)</name>
    <dbReference type="NCBI Taxonomy" id="1328760"/>
    <lineage>
        <taxon>Eukaryota</taxon>
        <taxon>Fungi</taxon>
        <taxon>Dikarya</taxon>
        <taxon>Ascomycota</taxon>
        <taxon>Pezizomycotina</taxon>
        <taxon>Xylonomycetes</taxon>
        <taxon>Xylonales</taxon>
        <taxon>Xylonaceae</taxon>
        <taxon>Xylona</taxon>
    </lineage>
</organism>
<dbReference type="OrthoDB" id="5362656at2759"/>
<feature type="coiled-coil region" evidence="1">
    <location>
        <begin position="844"/>
        <end position="871"/>
    </location>
</feature>
<dbReference type="AlphaFoldDB" id="A0A165I197"/>